<comment type="cofactor">
    <cofactor evidence="1">
        <name>Mg(2+)</name>
        <dbReference type="ChEBI" id="CHEBI:18420"/>
    </cofactor>
</comment>
<dbReference type="Gene3D" id="1.10.600.10">
    <property type="entry name" value="Farnesyl Diphosphate Synthase"/>
    <property type="match status" value="1"/>
</dbReference>
<accession>A0A432VTP6</accession>
<dbReference type="NCBIfam" id="NF007877">
    <property type="entry name" value="PRK10581.1"/>
    <property type="match status" value="1"/>
</dbReference>
<dbReference type="SFLD" id="SFLDG01017">
    <property type="entry name" value="Polyprenyl_Transferase_Like"/>
    <property type="match status" value="1"/>
</dbReference>
<sequence length="296" mass="31674">MSPLLQEKLESFRARHIAWFEHELNRTAAAPQLQEAMAYSALLGGKRIRPFLVYATGEMLDVPLAALDAPAAALECIHAYSLAHDDLPAMDNDALRRGQPTCHVKFGEATAILAGDALQALAFELIGREHPQLAPEQQIAMIRKLAEASGASGMCGGQALDIAATGKATLQSELETIHHLKTGALIRAALAIGALAAPNVSPAILAALDEYGQAIGLAFQVKDDILDQTSDPETLGKATAADIALNKTTYATLLGIDGAEQLLKQLTEKALHALQQIPYNTELLQDFTEYLVTRDH</sequence>
<evidence type="ECO:0000256" key="4">
    <source>
        <dbReference type="ARBA" id="ARBA00022723"/>
    </source>
</evidence>
<dbReference type="InterPro" id="IPR008949">
    <property type="entry name" value="Isoprenoid_synthase_dom_sf"/>
</dbReference>
<keyword evidence="6" id="KW-0414">Isoprene biosynthesis</keyword>
<dbReference type="SFLD" id="SFLDS00005">
    <property type="entry name" value="Isoprenoid_Synthase_Type_I"/>
    <property type="match status" value="1"/>
</dbReference>
<dbReference type="PANTHER" id="PTHR43281:SF1">
    <property type="entry name" value="FARNESYL DIPHOSPHATE SYNTHASE"/>
    <property type="match status" value="1"/>
</dbReference>
<dbReference type="GO" id="GO:0005737">
    <property type="term" value="C:cytoplasm"/>
    <property type="evidence" value="ECO:0007669"/>
    <property type="project" value="UniProtKB-ARBA"/>
</dbReference>
<dbReference type="GO" id="GO:0004659">
    <property type="term" value="F:prenyltransferase activity"/>
    <property type="evidence" value="ECO:0007669"/>
    <property type="project" value="InterPro"/>
</dbReference>
<comment type="caution">
    <text evidence="8">The sequence shown here is derived from an EMBL/GenBank/DDBJ whole genome shotgun (WGS) entry which is preliminary data.</text>
</comment>
<evidence type="ECO:0000256" key="6">
    <source>
        <dbReference type="ARBA" id="ARBA00023229"/>
    </source>
</evidence>
<keyword evidence="5" id="KW-0460">Magnesium</keyword>
<evidence type="ECO:0000256" key="1">
    <source>
        <dbReference type="ARBA" id="ARBA00001946"/>
    </source>
</evidence>
<evidence type="ECO:0000256" key="2">
    <source>
        <dbReference type="ARBA" id="ARBA00006706"/>
    </source>
</evidence>
<evidence type="ECO:0000313" key="8">
    <source>
        <dbReference type="EMBL" id="RUO19861.1"/>
    </source>
</evidence>
<gene>
    <name evidence="8" type="ORF">CWE06_07445</name>
</gene>
<dbReference type="NCBIfam" id="NF045485">
    <property type="entry name" value="FPPsyn"/>
    <property type="match status" value="1"/>
</dbReference>
<protein>
    <submittedName>
        <fullName evidence="8">(2E,6E)-farnesyl diphosphate synthase</fullName>
    </submittedName>
</protein>
<dbReference type="Proteomes" id="UP000288212">
    <property type="component" value="Unassembled WGS sequence"/>
</dbReference>
<dbReference type="PANTHER" id="PTHR43281">
    <property type="entry name" value="FARNESYL DIPHOSPHATE SYNTHASE"/>
    <property type="match status" value="1"/>
</dbReference>
<name>A0A432VTP6_9GAMM</name>
<dbReference type="AlphaFoldDB" id="A0A432VTP6"/>
<dbReference type="SUPFAM" id="SSF48576">
    <property type="entry name" value="Terpenoid synthases"/>
    <property type="match status" value="1"/>
</dbReference>
<proteinExistence type="inferred from homology"/>
<dbReference type="CDD" id="cd00685">
    <property type="entry name" value="Trans_IPPS_HT"/>
    <property type="match status" value="1"/>
</dbReference>
<dbReference type="InterPro" id="IPR053378">
    <property type="entry name" value="Prenyl_diphosphate_synthase"/>
</dbReference>
<dbReference type="GO" id="GO:0046872">
    <property type="term" value="F:metal ion binding"/>
    <property type="evidence" value="ECO:0007669"/>
    <property type="project" value="UniProtKB-KW"/>
</dbReference>
<dbReference type="PROSITE" id="PS00444">
    <property type="entry name" value="POLYPRENYL_SYNTHASE_2"/>
    <property type="match status" value="1"/>
</dbReference>
<comment type="similarity">
    <text evidence="2 7">Belongs to the FPP/GGPP synthase family.</text>
</comment>
<organism evidence="8 9">
    <name type="scientific">Aliidiomarina haloalkalitolerans</name>
    <dbReference type="NCBI Taxonomy" id="859059"/>
    <lineage>
        <taxon>Bacteria</taxon>
        <taxon>Pseudomonadati</taxon>
        <taxon>Pseudomonadota</taxon>
        <taxon>Gammaproteobacteria</taxon>
        <taxon>Alteromonadales</taxon>
        <taxon>Idiomarinaceae</taxon>
        <taxon>Aliidiomarina</taxon>
    </lineage>
</organism>
<evidence type="ECO:0000256" key="3">
    <source>
        <dbReference type="ARBA" id="ARBA00022679"/>
    </source>
</evidence>
<dbReference type="InterPro" id="IPR000092">
    <property type="entry name" value="Polyprenyl_synt"/>
</dbReference>
<dbReference type="GO" id="GO:0008654">
    <property type="term" value="P:phospholipid biosynthetic process"/>
    <property type="evidence" value="ECO:0007669"/>
    <property type="project" value="UniProtKB-ARBA"/>
</dbReference>
<dbReference type="OrthoDB" id="9805316at2"/>
<keyword evidence="4" id="KW-0479">Metal-binding</keyword>
<dbReference type="GO" id="GO:0016114">
    <property type="term" value="P:terpenoid biosynthetic process"/>
    <property type="evidence" value="ECO:0007669"/>
    <property type="project" value="UniProtKB-ARBA"/>
</dbReference>
<evidence type="ECO:0000313" key="9">
    <source>
        <dbReference type="Proteomes" id="UP000288212"/>
    </source>
</evidence>
<keyword evidence="3 7" id="KW-0808">Transferase</keyword>
<dbReference type="Pfam" id="PF00348">
    <property type="entry name" value="polyprenyl_synt"/>
    <property type="match status" value="1"/>
</dbReference>
<evidence type="ECO:0000256" key="5">
    <source>
        <dbReference type="ARBA" id="ARBA00022842"/>
    </source>
</evidence>
<dbReference type="InterPro" id="IPR033749">
    <property type="entry name" value="Polyprenyl_synt_CS"/>
</dbReference>
<evidence type="ECO:0000256" key="7">
    <source>
        <dbReference type="RuleBase" id="RU004466"/>
    </source>
</evidence>
<keyword evidence="9" id="KW-1185">Reference proteome</keyword>
<dbReference type="EMBL" id="PIPI01000004">
    <property type="protein sequence ID" value="RUO19861.1"/>
    <property type="molecule type" value="Genomic_DNA"/>
</dbReference>
<reference evidence="8 9" key="1">
    <citation type="journal article" date="2011" name="Front. Microbiol.">
        <title>Genomic signatures of strain selection and enhancement in Bacillus atrophaeus var. globigii, a historical biowarfare simulant.</title>
        <authorList>
            <person name="Gibbons H.S."/>
            <person name="Broomall S.M."/>
            <person name="McNew L.A."/>
            <person name="Daligault H."/>
            <person name="Chapman C."/>
            <person name="Bruce D."/>
            <person name="Karavis M."/>
            <person name="Krepps M."/>
            <person name="McGregor P.A."/>
            <person name="Hong C."/>
            <person name="Park K.H."/>
            <person name="Akmal A."/>
            <person name="Feldman A."/>
            <person name="Lin J.S."/>
            <person name="Chang W.E."/>
            <person name="Higgs B.W."/>
            <person name="Demirev P."/>
            <person name="Lindquist J."/>
            <person name="Liem A."/>
            <person name="Fochler E."/>
            <person name="Read T.D."/>
            <person name="Tapia R."/>
            <person name="Johnson S."/>
            <person name="Bishop-Lilly K.A."/>
            <person name="Detter C."/>
            <person name="Han C."/>
            <person name="Sozhamannan S."/>
            <person name="Rosenzweig C.N."/>
            <person name="Skowronski E.W."/>
        </authorList>
    </citation>
    <scope>NUCLEOTIDE SEQUENCE [LARGE SCALE GENOMIC DNA]</scope>
    <source>
        <strain evidence="8 9">AK5</strain>
    </source>
</reference>
<dbReference type="FunFam" id="1.10.600.10:FF:000001">
    <property type="entry name" value="Geranylgeranyl diphosphate synthase"/>
    <property type="match status" value="1"/>
</dbReference>